<dbReference type="Pfam" id="PF00560">
    <property type="entry name" value="LRR_1"/>
    <property type="match status" value="4"/>
</dbReference>
<protein>
    <recommendedName>
        <fullName evidence="14">Serine-threonine/tyrosine-protein kinase catalytic domain-containing protein</fullName>
    </recommendedName>
</protein>
<comment type="caution">
    <text evidence="15">The sequence shown here is derived from an EMBL/GenBank/DDBJ whole genome shotgun (WGS) entry which is preliminary data.</text>
</comment>
<keyword evidence="8 12" id="KW-0067">ATP-binding</keyword>
<evidence type="ECO:0000259" key="14">
    <source>
        <dbReference type="Pfam" id="PF07714"/>
    </source>
</evidence>
<dbReference type="FunFam" id="3.80.10.10:FF:000383">
    <property type="entry name" value="Leucine-rich repeat receptor protein kinase EMS1"/>
    <property type="match status" value="1"/>
</dbReference>
<dbReference type="InterPro" id="IPR001245">
    <property type="entry name" value="Ser-Thr/Tyr_kinase_cat_dom"/>
</dbReference>
<feature type="binding site" evidence="12">
    <location>
        <position position="491"/>
    </location>
    <ligand>
        <name>ATP</name>
        <dbReference type="ChEBI" id="CHEBI:30616"/>
    </ligand>
</feature>
<dbReference type="Pfam" id="PF13855">
    <property type="entry name" value="LRR_8"/>
    <property type="match status" value="2"/>
</dbReference>
<keyword evidence="6" id="KW-0677">Repeat</keyword>
<dbReference type="InterPro" id="IPR011009">
    <property type="entry name" value="Kinase-like_dom_sf"/>
</dbReference>
<evidence type="ECO:0000256" key="13">
    <source>
        <dbReference type="SAM" id="Phobius"/>
    </source>
</evidence>
<evidence type="ECO:0000313" key="16">
    <source>
        <dbReference type="Proteomes" id="UP001630127"/>
    </source>
</evidence>
<evidence type="ECO:0000256" key="4">
    <source>
        <dbReference type="ARBA" id="ARBA00022692"/>
    </source>
</evidence>
<dbReference type="InterPro" id="IPR032675">
    <property type="entry name" value="LRR_dom_sf"/>
</dbReference>
<dbReference type="InterPro" id="IPR051716">
    <property type="entry name" value="Plant_RL_S/T_kinase"/>
</dbReference>
<keyword evidence="7 12" id="KW-0547">Nucleotide-binding</keyword>
<dbReference type="PANTHER" id="PTHR48053">
    <property type="entry name" value="LEUCINE RICH REPEAT FAMILY PROTEIN, EXPRESSED"/>
    <property type="match status" value="1"/>
</dbReference>
<evidence type="ECO:0000256" key="10">
    <source>
        <dbReference type="ARBA" id="ARBA00023136"/>
    </source>
</evidence>
<feature type="transmembrane region" description="Helical" evidence="13">
    <location>
        <begin position="397"/>
        <end position="419"/>
    </location>
</feature>
<dbReference type="GO" id="GO:0005886">
    <property type="term" value="C:plasma membrane"/>
    <property type="evidence" value="ECO:0007669"/>
    <property type="project" value="UniProtKB-SubCell"/>
</dbReference>
<evidence type="ECO:0000256" key="7">
    <source>
        <dbReference type="ARBA" id="ARBA00022741"/>
    </source>
</evidence>
<evidence type="ECO:0000256" key="1">
    <source>
        <dbReference type="ARBA" id="ARBA00004236"/>
    </source>
</evidence>
<evidence type="ECO:0000256" key="8">
    <source>
        <dbReference type="ARBA" id="ARBA00022840"/>
    </source>
</evidence>
<gene>
    <name evidence="15" type="ORF">ACH5RR_007296</name>
</gene>
<dbReference type="SMART" id="SM00369">
    <property type="entry name" value="LRR_TYP"/>
    <property type="match status" value="6"/>
</dbReference>
<dbReference type="Gene3D" id="1.10.510.10">
    <property type="entry name" value="Transferase(Phosphotransferase) domain 1"/>
    <property type="match status" value="1"/>
</dbReference>
<name>A0ABD3ARE7_9GENT</name>
<accession>A0ABD3ARE7</accession>
<dbReference type="PROSITE" id="PS00107">
    <property type="entry name" value="PROTEIN_KINASE_ATP"/>
    <property type="match status" value="1"/>
</dbReference>
<dbReference type="Proteomes" id="UP001630127">
    <property type="component" value="Unassembled WGS sequence"/>
</dbReference>
<dbReference type="SUPFAM" id="SSF56112">
    <property type="entry name" value="Protein kinase-like (PK-like)"/>
    <property type="match status" value="1"/>
</dbReference>
<dbReference type="InterPro" id="IPR001611">
    <property type="entry name" value="Leu-rich_rpt"/>
</dbReference>
<keyword evidence="3" id="KW-0433">Leucine-rich repeat</keyword>
<keyword evidence="9 13" id="KW-1133">Transmembrane helix</keyword>
<feature type="domain" description="Serine-threonine/tyrosine-protein kinase catalytic" evidence="14">
    <location>
        <begin position="500"/>
        <end position="592"/>
    </location>
</feature>
<dbReference type="PRINTS" id="PR00019">
    <property type="entry name" value="LEURICHRPT"/>
</dbReference>
<dbReference type="Gene3D" id="3.80.10.10">
    <property type="entry name" value="Ribonuclease Inhibitor"/>
    <property type="match status" value="2"/>
</dbReference>
<dbReference type="InterPro" id="IPR017441">
    <property type="entry name" value="Protein_kinase_ATP_BS"/>
</dbReference>
<dbReference type="GO" id="GO:0051707">
    <property type="term" value="P:response to other organism"/>
    <property type="evidence" value="ECO:0007669"/>
    <property type="project" value="UniProtKB-ARBA"/>
</dbReference>
<dbReference type="PANTHER" id="PTHR48053:SF126">
    <property type="entry name" value="MDIS1-INTERACTING RECEPTOR LIKE KINASE 2-LIKE ISOFORM X1"/>
    <property type="match status" value="1"/>
</dbReference>
<dbReference type="GO" id="GO:0005524">
    <property type="term" value="F:ATP binding"/>
    <property type="evidence" value="ECO:0007669"/>
    <property type="project" value="UniProtKB-UniRule"/>
</dbReference>
<evidence type="ECO:0000256" key="2">
    <source>
        <dbReference type="ARBA" id="ARBA00004479"/>
    </source>
</evidence>
<dbReference type="InterPro" id="IPR003591">
    <property type="entry name" value="Leu-rich_rpt_typical-subtyp"/>
</dbReference>
<evidence type="ECO:0000256" key="11">
    <source>
        <dbReference type="ARBA" id="ARBA00023170"/>
    </source>
</evidence>
<reference evidence="15 16" key="1">
    <citation type="submission" date="2024-11" db="EMBL/GenBank/DDBJ databases">
        <title>A near-complete genome assembly of Cinchona calisaya.</title>
        <authorList>
            <person name="Lian D.C."/>
            <person name="Zhao X.W."/>
            <person name="Wei L."/>
        </authorList>
    </citation>
    <scope>NUCLEOTIDE SEQUENCE [LARGE SCALE GENOMIC DNA]</scope>
    <source>
        <tissue evidence="15">Nenye</tissue>
    </source>
</reference>
<dbReference type="FunFam" id="3.80.10.10:FF:000095">
    <property type="entry name" value="LRR receptor-like serine/threonine-protein kinase GSO1"/>
    <property type="match status" value="1"/>
</dbReference>
<keyword evidence="16" id="KW-1185">Reference proteome</keyword>
<evidence type="ECO:0000256" key="3">
    <source>
        <dbReference type="ARBA" id="ARBA00022614"/>
    </source>
</evidence>
<keyword evidence="10 13" id="KW-0472">Membrane</keyword>
<dbReference type="EMBL" id="JBJUIK010000003">
    <property type="protein sequence ID" value="KAL3533775.1"/>
    <property type="molecule type" value="Genomic_DNA"/>
</dbReference>
<evidence type="ECO:0000313" key="15">
    <source>
        <dbReference type="EMBL" id="KAL3533775.1"/>
    </source>
</evidence>
<dbReference type="AlphaFoldDB" id="A0ABD3ARE7"/>
<comment type="subcellular location">
    <subcellularLocation>
        <location evidence="1">Cell membrane</location>
    </subcellularLocation>
    <subcellularLocation>
        <location evidence="2">Membrane</location>
        <topology evidence="2">Single-pass type I membrane protein</topology>
    </subcellularLocation>
</comment>
<dbReference type="GO" id="GO:0006952">
    <property type="term" value="P:defense response"/>
    <property type="evidence" value="ECO:0007669"/>
    <property type="project" value="UniProtKB-ARBA"/>
</dbReference>
<dbReference type="Gene3D" id="3.30.200.20">
    <property type="entry name" value="Phosphorylase Kinase, domain 1"/>
    <property type="match status" value="1"/>
</dbReference>
<proteinExistence type="predicted"/>
<evidence type="ECO:0000256" key="9">
    <source>
        <dbReference type="ARBA" id="ARBA00022989"/>
    </source>
</evidence>
<evidence type="ECO:0000256" key="5">
    <source>
        <dbReference type="ARBA" id="ARBA00022729"/>
    </source>
</evidence>
<dbReference type="SUPFAM" id="SSF52047">
    <property type="entry name" value="RNI-like"/>
    <property type="match status" value="1"/>
</dbReference>
<evidence type="ECO:0000256" key="6">
    <source>
        <dbReference type="ARBA" id="ARBA00022737"/>
    </source>
</evidence>
<dbReference type="Pfam" id="PF07714">
    <property type="entry name" value="PK_Tyr_Ser-Thr"/>
    <property type="match status" value="1"/>
</dbReference>
<keyword evidence="11" id="KW-0675">Receptor</keyword>
<evidence type="ECO:0000256" key="12">
    <source>
        <dbReference type="PROSITE-ProRule" id="PRU10141"/>
    </source>
</evidence>
<organism evidence="15 16">
    <name type="scientific">Cinchona calisaya</name>
    <dbReference type="NCBI Taxonomy" id="153742"/>
    <lineage>
        <taxon>Eukaryota</taxon>
        <taxon>Viridiplantae</taxon>
        <taxon>Streptophyta</taxon>
        <taxon>Embryophyta</taxon>
        <taxon>Tracheophyta</taxon>
        <taxon>Spermatophyta</taxon>
        <taxon>Magnoliopsida</taxon>
        <taxon>eudicotyledons</taxon>
        <taxon>Gunneridae</taxon>
        <taxon>Pentapetalae</taxon>
        <taxon>asterids</taxon>
        <taxon>lamiids</taxon>
        <taxon>Gentianales</taxon>
        <taxon>Rubiaceae</taxon>
        <taxon>Cinchonoideae</taxon>
        <taxon>Cinchoneae</taxon>
        <taxon>Cinchona</taxon>
    </lineage>
</organism>
<keyword evidence="4 13" id="KW-0812">Transmembrane</keyword>
<sequence>MGHEFKKVGVYRGNGFTGSIPPQIGALSKLNYLDLSCNKLTGELPFSLTNLTELAEFYISNNDFNGYSISSALGNLTNLVTLGLSYNGFSGSIPPALSHLSNLASLDLKYNNLNGTIPSALYHLTNLSILDISWNCCNNLSAPIPPALAGLTKLKFLYGDSNQIDGSIPPKIGNLKGLKILNLQFNRIVGQIPSTLGNLTNLDFLDLSSNQISGSLYPDIGEMKSLTGLKFSNNHIHGTIPSGLCNLNHLKTLDLSSNELRGQIPVQIGSLSMLQYLYLQNNYLSGTISFQIAKFTSYIIIDLSNNIITGKIPTQFGSGSNAHQITLNLSHNNLSGVVPDSLGKLLDVDLSYNSLKGELPCSLFPRRFPSSRFVGNKNLRLTNLTFCPKKGLQQLEYYITDITIFLVVFFLIVGFLFLISYKFKVKKVEVVELQEAKHGDIFRIWNYDGNIVYEDIIQATEDFNIKYCIGTGGYGSVYKAQLPSGKIVALKKLHHLKELAYTTVAKEKSDVYSFGIVVLETLFGKHPGEFLSSFSSQCNEQIMLKDLLDARLRPPSNRLVVLDVVLTVTLALGCLHPDPKSRPTMQQVVQQFLVPRLESTRPLDTITVNQLVNSKTFS</sequence>
<keyword evidence="5" id="KW-0732">Signal</keyword>